<feature type="region of interest" description="Disordered" evidence="1">
    <location>
        <begin position="93"/>
        <end position="115"/>
    </location>
</feature>
<comment type="caution">
    <text evidence="2">The sequence shown here is derived from an EMBL/GenBank/DDBJ whole genome shotgun (WGS) entry which is preliminary data.</text>
</comment>
<dbReference type="Proteomes" id="UP000324800">
    <property type="component" value="Unassembled WGS sequence"/>
</dbReference>
<dbReference type="AlphaFoldDB" id="A0A5J4WWC1"/>
<gene>
    <name evidence="2" type="ORF">EZS28_005660</name>
</gene>
<organism evidence="2 3">
    <name type="scientific">Streblomastix strix</name>
    <dbReference type="NCBI Taxonomy" id="222440"/>
    <lineage>
        <taxon>Eukaryota</taxon>
        <taxon>Metamonada</taxon>
        <taxon>Preaxostyla</taxon>
        <taxon>Oxymonadida</taxon>
        <taxon>Streblomastigidae</taxon>
        <taxon>Streblomastix</taxon>
    </lineage>
</organism>
<evidence type="ECO:0000313" key="3">
    <source>
        <dbReference type="Proteomes" id="UP000324800"/>
    </source>
</evidence>
<name>A0A5J4WWC1_9EUKA</name>
<feature type="compositionally biased region" description="Polar residues" evidence="1">
    <location>
        <begin position="105"/>
        <end position="115"/>
    </location>
</feature>
<evidence type="ECO:0000256" key="1">
    <source>
        <dbReference type="SAM" id="MobiDB-lite"/>
    </source>
</evidence>
<accession>A0A5J4WWC1</accession>
<dbReference type="EMBL" id="SNRW01000876">
    <property type="protein sequence ID" value="KAA6398816.1"/>
    <property type="molecule type" value="Genomic_DNA"/>
</dbReference>
<reference evidence="2 3" key="1">
    <citation type="submission" date="2019-03" db="EMBL/GenBank/DDBJ databases">
        <title>Single cell metagenomics reveals metabolic interactions within the superorganism composed of flagellate Streblomastix strix and complex community of Bacteroidetes bacteria on its surface.</title>
        <authorList>
            <person name="Treitli S.C."/>
            <person name="Kolisko M."/>
            <person name="Husnik F."/>
            <person name="Keeling P."/>
            <person name="Hampl V."/>
        </authorList>
    </citation>
    <scope>NUCLEOTIDE SEQUENCE [LARGE SCALE GENOMIC DNA]</scope>
    <source>
        <strain evidence="2">ST1C</strain>
    </source>
</reference>
<protein>
    <submittedName>
        <fullName evidence="2">Uncharacterized protein</fullName>
    </submittedName>
</protein>
<evidence type="ECO:0000313" key="2">
    <source>
        <dbReference type="EMBL" id="KAA6398816.1"/>
    </source>
</evidence>
<sequence>MFNLPPTIQANHILVEILFIKIVSLIPAPSKLIDRAQIFNPSSSQVPYPIYRVSIYYPPQVFQLMAYDNERKGSLTVPVPESKPEEFTQTVAFGSLPEHPPNEQDLVSSQYEGVH</sequence>
<proteinExistence type="predicted"/>